<organism evidence="3">
    <name type="scientific">Streptomyces sp. NBC_01393</name>
    <dbReference type="NCBI Taxonomy" id="2903851"/>
    <lineage>
        <taxon>Bacteria</taxon>
        <taxon>Bacillati</taxon>
        <taxon>Actinomycetota</taxon>
        <taxon>Actinomycetes</taxon>
        <taxon>Kitasatosporales</taxon>
        <taxon>Streptomycetaceae</taxon>
        <taxon>Streptomyces</taxon>
    </lineage>
</organism>
<accession>A0AAU3IAL0</accession>
<dbReference type="EMBL" id="CP109546">
    <property type="protein sequence ID" value="WTZ13546.1"/>
    <property type="molecule type" value="Genomic_DNA"/>
</dbReference>
<reference evidence="3" key="1">
    <citation type="submission" date="2022-10" db="EMBL/GenBank/DDBJ databases">
        <title>The complete genomes of actinobacterial strains from the NBC collection.</title>
        <authorList>
            <person name="Joergensen T.S."/>
            <person name="Alvarez Arevalo M."/>
            <person name="Sterndorff E.B."/>
            <person name="Faurdal D."/>
            <person name="Vuksanovic O."/>
            <person name="Mourched A.-S."/>
            <person name="Charusanti P."/>
            <person name="Shaw S."/>
            <person name="Blin K."/>
            <person name="Weber T."/>
        </authorList>
    </citation>
    <scope>NUCLEOTIDE SEQUENCE</scope>
    <source>
        <strain evidence="3">NBC_01393</strain>
    </source>
</reference>
<dbReference type="InterPro" id="IPR050789">
    <property type="entry name" value="Diverse_Enzym_Activities"/>
</dbReference>
<dbReference type="Gene3D" id="3.40.710.10">
    <property type="entry name" value="DD-peptidase/beta-lactamase superfamily"/>
    <property type="match status" value="1"/>
</dbReference>
<feature type="domain" description="Beta-lactamase-related" evidence="2">
    <location>
        <begin position="38"/>
        <end position="306"/>
    </location>
</feature>
<evidence type="ECO:0000259" key="2">
    <source>
        <dbReference type="Pfam" id="PF00144"/>
    </source>
</evidence>
<name>A0AAU3IAL0_9ACTN</name>
<evidence type="ECO:0000256" key="1">
    <source>
        <dbReference type="SAM" id="MobiDB-lite"/>
    </source>
</evidence>
<dbReference type="PANTHER" id="PTHR43283:SF7">
    <property type="entry name" value="BETA-LACTAMASE-RELATED DOMAIN-CONTAINING PROTEIN"/>
    <property type="match status" value="1"/>
</dbReference>
<feature type="region of interest" description="Disordered" evidence="1">
    <location>
        <begin position="472"/>
        <end position="497"/>
    </location>
</feature>
<evidence type="ECO:0000313" key="3">
    <source>
        <dbReference type="EMBL" id="WTZ13546.1"/>
    </source>
</evidence>
<dbReference type="InterPro" id="IPR012338">
    <property type="entry name" value="Beta-lactam/transpept-like"/>
</dbReference>
<dbReference type="Pfam" id="PF00144">
    <property type="entry name" value="Beta-lactamase"/>
    <property type="match status" value="1"/>
</dbReference>
<proteinExistence type="predicted"/>
<dbReference type="AlphaFoldDB" id="A0AAU3IAL0"/>
<protein>
    <submittedName>
        <fullName evidence="3">Beta-lactamase family protein</fullName>
    </submittedName>
</protein>
<dbReference type="PANTHER" id="PTHR43283">
    <property type="entry name" value="BETA-LACTAMASE-RELATED"/>
    <property type="match status" value="1"/>
</dbReference>
<dbReference type="SUPFAM" id="SSF56601">
    <property type="entry name" value="beta-lactamase/transpeptidase-like"/>
    <property type="match status" value="1"/>
</dbReference>
<dbReference type="InterPro" id="IPR001466">
    <property type="entry name" value="Beta-lactam-related"/>
</dbReference>
<gene>
    <name evidence="3" type="ORF">OG699_39595</name>
</gene>
<sequence length="497" mass="54048">MSVRPLPQSPPAEQGVDASGITAFLDAVEADPDIEPHSLMILRHGHLVASGWWAPYTPERLQLLYSLSKSFTSTAAGFAVAEGLLDLDRPVISYFPEFAADITDPRSRAMLVRHVAAMASGHLTETWADALRLDRTETVRGFLLIPPDRDPGTVFAYNQSATYTLATILQRVTGLSLTDYLRPRLFDPLGIGETDWTRDRAGREIGFSGLHAATDAVARLGRLYLDEGVWEGRRLLPASWIAEATRAHVSTADGTPEGARSDWQQGYGLQFWRGRHGYRGDGAFGQFCVVLPEHDAVIATTAATDRMQELLDLMWRHLLPAFGKAPLPAAGERDEALRRRLARLALPPVEAASGPKEPRGVWSQAGFVPAGGVCAAQRTLTGVAVAEDDRGTRVTLAEGDRRLELRLGGTGWSVDPGPTPMAVSGGWTAPGTLRVDVLFLETPHRLTVECVLAGRTFTARWHTTPLHIRSLESLRAPSRQPSTGSRKTPRLATPSAT</sequence>